<name>A0ABQ9FAQ3_TEGGR</name>
<protein>
    <submittedName>
        <fullName evidence="2">Uncharacterized protein</fullName>
    </submittedName>
</protein>
<feature type="region of interest" description="Disordered" evidence="1">
    <location>
        <begin position="1"/>
        <end position="41"/>
    </location>
</feature>
<proteinExistence type="predicted"/>
<evidence type="ECO:0000256" key="1">
    <source>
        <dbReference type="SAM" id="MobiDB-lite"/>
    </source>
</evidence>
<keyword evidence="3" id="KW-1185">Reference proteome</keyword>
<evidence type="ECO:0000313" key="3">
    <source>
        <dbReference type="Proteomes" id="UP001217089"/>
    </source>
</evidence>
<sequence>MTGASFPTVLNNNKRLHERKTMHRVEYATSGGTNIKERGPYNATPVNNYLSGTGKVTCL</sequence>
<reference evidence="2 3" key="1">
    <citation type="submission" date="2022-12" db="EMBL/GenBank/DDBJ databases">
        <title>Chromosome-level genome of Tegillarca granosa.</title>
        <authorList>
            <person name="Kim J."/>
        </authorList>
    </citation>
    <scope>NUCLEOTIDE SEQUENCE [LARGE SCALE GENOMIC DNA]</scope>
    <source>
        <strain evidence="2">Teg-2019</strain>
        <tissue evidence="2">Adductor muscle</tissue>
    </source>
</reference>
<accession>A0ABQ9FAQ3</accession>
<gene>
    <name evidence="2" type="ORF">KUTeg_008952</name>
</gene>
<organism evidence="2 3">
    <name type="scientific">Tegillarca granosa</name>
    <name type="common">Malaysian cockle</name>
    <name type="synonym">Anadara granosa</name>
    <dbReference type="NCBI Taxonomy" id="220873"/>
    <lineage>
        <taxon>Eukaryota</taxon>
        <taxon>Metazoa</taxon>
        <taxon>Spiralia</taxon>
        <taxon>Lophotrochozoa</taxon>
        <taxon>Mollusca</taxon>
        <taxon>Bivalvia</taxon>
        <taxon>Autobranchia</taxon>
        <taxon>Pteriomorphia</taxon>
        <taxon>Arcoida</taxon>
        <taxon>Arcoidea</taxon>
        <taxon>Arcidae</taxon>
        <taxon>Tegillarca</taxon>
    </lineage>
</organism>
<evidence type="ECO:0000313" key="2">
    <source>
        <dbReference type="EMBL" id="KAJ8314391.1"/>
    </source>
</evidence>
<dbReference type="EMBL" id="JARBDR010000342">
    <property type="protein sequence ID" value="KAJ8314391.1"/>
    <property type="molecule type" value="Genomic_DNA"/>
</dbReference>
<comment type="caution">
    <text evidence="2">The sequence shown here is derived from an EMBL/GenBank/DDBJ whole genome shotgun (WGS) entry which is preliminary data.</text>
</comment>
<dbReference type="Proteomes" id="UP001217089">
    <property type="component" value="Unassembled WGS sequence"/>
</dbReference>